<reference evidence="1" key="1">
    <citation type="submission" date="2008-06" db="EMBL/GenBank/DDBJ databases">
        <title>Complete sequence of Chlorobaculum parvum NCIB 8327.</title>
        <authorList>
            <consortium name="US DOE Joint Genome Institute"/>
            <person name="Lucas S."/>
            <person name="Copeland A."/>
            <person name="Lapidus A."/>
            <person name="Glavina del Rio T."/>
            <person name="Dalin E."/>
            <person name="Tice H."/>
            <person name="Bruce D."/>
            <person name="Goodwin L."/>
            <person name="Pitluck S."/>
            <person name="Schmutz J."/>
            <person name="Larimer F."/>
            <person name="Land M."/>
            <person name="Hauser L."/>
            <person name="Kyrpides N."/>
            <person name="Mikhailova N."/>
            <person name="Zhao F."/>
            <person name="Li T."/>
            <person name="Liu Z."/>
            <person name="Overmann J."/>
            <person name="Bryant D.A."/>
            <person name="Richardson P."/>
        </authorList>
    </citation>
    <scope>NUCLEOTIDE SEQUENCE [LARGE SCALE GENOMIC DNA]</scope>
    <source>
        <strain evidence="1">NCIB 8327</strain>
    </source>
</reference>
<dbReference type="STRING" id="517417.Cpar_0124"/>
<name>B3QRN0_CHLP8</name>
<keyword evidence="2" id="KW-1185">Reference proteome</keyword>
<proteinExistence type="predicted"/>
<dbReference type="EMBL" id="CP001099">
    <property type="protein sequence ID" value="ACF10552.1"/>
    <property type="molecule type" value="Genomic_DNA"/>
</dbReference>
<dbReference type="RefSeq" id="WP_012501387.1">
    <property type="nucleotide sequence ID" value="NC_011027.1"/>
</dbReference>
<accession>B3QRN0</accession>
<gene>
    <name evidence="1" type="ordered locus">Cpar_0124</name>
</gene>
<evidence type="ECO:0000313" key="1">
    <source>
        <dbReference type="EMBL" id="ACF10552.1"/>
    </source>
</evidence>
<dbReference type="Proteomes" id="UP000008811">
    <property type="component" value="Chromosome"/>
</dbReference>
<dbReference type="HOGENOM" id="CLU_1335564_0_0_10"/>
<dbReference type="SUPFAM" id="SSF55874">
    <property type="entry name" value="ATPase domain of HSP90 chaperone/DNA topoisomerase II/histidine kinase"/>
    <property type="match status" value="1"/>
</dbReference>
<dbReference type="KEGG" id="cpc:Cpar_0124"/>
<dbReference type="InterPro" id="IPR036890">
    <property type="entry name" value="HATPase_C_sf"/>
</dbReference>
<dbReference type="AlphaFoldDB" id="B3QRN0"/>
<evidence type="ECO:0008006" key="3">
    <source>
        <dbReference type="Google" id="ProtNLM"/>
    </source>
</evidence>
<organism evidence="1 2">
    <name type="scientific">Chlorobaculum parvum (strain DSM 263 / NCIMB 8327)</name>
    <name type="common">Chlorobium vibrioforme subsp. thiosulfatophilum</name>
    <dbReference type="NCBI Taxonomy" id="517417"/>
    <lineage>
        <taxon>Bacteria</taxon>
        <taxon>Pseudomonadati</taxon>
        <taxon>Chlorobiota</taxon>
        <taxon>Chlorobiia</taxon>
        <taxon>Chlorobiales</taxon>
        <taxon>Chlorobiaceae</taxon>
        <taxon>Chlorobaculum</taxon>
    </lineage>
</organism>
<dbReference type="eggNOG" id="COG0642">
    <property type="taxonomic scope" value="Bacteria"/>
</dbReference>
<sequence length="205" mass="23460">MQEKYTAISDSDPRKNDFRNLLIEEEINARREMGEIHTLVTRVLEKSRNPFLPNAIDNYDLDHLLATCRFVYQSIFGRVPSVNVCEADDFCLIQYDADVMRTALYDILYNAKKSGKGEPVVDASCENGYLTLRVKNMANCRDEDKAMIKGYNQGVRSEIMKRSSSGLSIIYELLSNMSIKSEIDCMDGFFIFKIIIPVSHESTNR</sequence>
<protein>
    <recommendedName>
        <fullName evidence="3">HAMP domain-containing histidine kinase</fullName>
    </recommendedName>
</protein>
<evidence type="ECO:0000313" key="2">
    <source>
        <dbReference type="Proteomes" id="UP000008811"/>
    </source>
</evidence>